<comment type="similarity">
    <text evidence="2">Belongs to the major facilitator superfamily. TCR/Tet family.</text>
</comment>
<dbReference type="GO" id="GO:0005886">
    <property type="term" value="C:plasma membrane"/>
    <property type="evidence" value="ECO:0007669"/>
    <property type="project" value="TreeGrafter"/>
</dbReference>
<evidence type="ECO:0000256" key="3">
    <source>
        <dbReference type="ARBA" id="ARBA00022448"/>
    </source>
</evidence>
<dbReference type="GeneID" id="25975941"/>
<reference evidence="10 11" key="1">
    <citation type="journal article" date="2011" name="Proc. Natl. Acad. Sci. U.S.A.">
        <title>Genome and transcriptome analyses of the mountain pine beetle-fungal symbiont Grosmannia clavigera, a lodgepole pine pathogen.</title>
        <authorList>
            <person name="DiGuistini S."/>
            <person name="Wang Y."/>
            <person name="Liao N.Y."/>
            <person name="Taylor G."/>
            <person name="Tanguay P."/>
            <person name="Feau N."/>
            <person name="Henrissat B."/>
            <person name="Chan S.K."/>
            <person name="Hesse-Orce U."/>
            <person name="Alamouti S.M."/>
            <person name="Tsui C.K.M."/>
            <person name="Docking R.T."/>
            <person name="Levasseur A."/>
            <person name="Haridas S."/>
            <person name="Robertson G."/>
            <person name="Birol I."/>
            <person name="Holt R.A."/>
            <person name="Marra M.A."/>
            <person name="Hamelin R.C."/>
            <person name="Hirst M."/>
            <person name="Jones S.J.M."/>
            <person name="Bohlmann J."/>
            <person name="Breuil C."/>
        </authorList>
    </citation>
    <scope>NUCLEOTIDE SEQUENCE [LARGE SCALE GENOMIC DNA]</scope>
    <source>
        <strain evidence="11">kw1407 / UAMH 11150</strain>
    </source>
</reference>
<accession>F0XH43</accession>
<feature type="transmembrane region" description="Helical" evidence="8">
    <location>
        <begin position="403"/>
        <end position="424"/>
    </location>
</feature>
<feature type="transmembrane region" description="Helical" evidence="8">
    <location>
        <begin position="372"/>
        <end position="391"/>
    </location>
</feature>
<dbReference type="PANTHER" id="PTHR23501:SF12">
    <property type="entry name" value="MAJOR FACILITATOR SUPERFAMILY (MFS) PROFILE DOMAIN-CONTAINING PROTEIN-RELATED"/>
    <property type="match status" value="1"/>
</dbReference>
<dbReference type="InParanoid" id="F0XH43"/>
<feature type="transmembrane region" description="Helical" evidence="8">
    <location>
        <begin position="227"/>
        <end position="245"/>
    </location>
</feature>
<evidence type="ECO:0000256" key="8">
    <source>
        <dbReference type="SAM" id="Phobius"/>
    </source>
</evidence>
<dbReference type="InterPro" id="IPR036259">
    <property type="entry name" value="MFS_trans_sf"/>
</dbReference>
<feature type="transmembrane region" description="Helical" evidence="8">
    <location>
        <begin position="105"/>
        <end position="124"/>
    </location>
</feature>
<dbReference type="PROSITE" id="PS50850">
    <property type="entry name" value="MFS"/>
    <property type="match status" value="1"/>
</dbReference>
<evidence type="ECO:0000313" key="10">
    <source>
        <dbReference type="EMBL" id="EFX02971.1"/>
    </source>
</evidence>
<evidence type="ECO:0000256" key="6">
    <source>
        <dbReference type="ARBA" id="ARBA00023136"/>
    </source>
</evidence>
<feature type="transmembrane region" description="Helical" evidence="8">
    <location>
        <begin position="436"/>
        <end position="459"/>
    </location>
</feature>
<keyword evidence="3" id="KW-0813">Transport</keyword>
<dbReference type="HOGENOM" id="CLU_000960_22_1_1"/>
<dbReference type="Gene3D" id="1.20.1250.20">
    <property type="entry name" value="MFS general substrate transporter like domains"/>
    <property type="match status" value="1"/>
</dbReference>
<dbReference type="InterPro" id="IPR011701">
    <property type="entry name" value="MFS"/>
</dbReference>
<keyword evidence="6 8" id="KW-0472">Membrane</keyword>
<feature type="region of interest" description="Disordered" evidence="7">
    <location>
        <begin position="26"/>
        <end position="48"/>
    </location>
</feature>
<gene>
    <name evidence="10" type="ORF">CMQ_2900</name>
</gene>
<dbReference type="InterPro" id="IPR020846">
    <property type="entry name" value="MFS_dom"/>
</dbReference>
<evidence type="ECO:0000313" key="11">
    <source>
        <dbReference type="Proteomes" id="UP000007796"/>
    </source>
</evidence>
<dbReference type="EMBL" id="GL629769">
    <property type="protein sequence ID" value="EFX02971.1"/>
    <property type="molecule type" value="Genomic_DNA"/>
</dbReference>
<evidence type="ECO:0000256" key="2">
    <source>
        <dbReference type="ARBA" id="ARBA00007520"/>
    </source>
</evidence>
<dbReference type="SUPFAM" id="SSF103473">
    <property type="entry name" value="MFS general substrate transporter"/>
    <property type="match status" value="1"/>
</dbReference>
<evidence type="ECO:0000259" key="9">
    <source>
        <dbReference type="PROSITE" id="PS50850"/>
    </source>
</evidence>
<dbReference type="Proteomes" id="UP000007796">
    <property type="component" value="Unassembled WGS sequence"/>
</dbReference>
<feature type="transmembrane region" description="Helical" evidence="8">
    <location>
        <begin position="265"/>
        <end position="291"/>
    </location>
</feature>
<feature type="transmembrane region" description="Helical" evidence="8">
    <location>
        <begin position="340"/>
        <end position="366"/>
    </location>
</feature>
<evidence type="ECO:0000256" key="7">
    <source>
        <dbReference type="SAM" id="MobiDB-lite"/>
    </source>
</evidence>
<organism evidence="11">
    <name type="scientific">Grosmannia clavigera (strain kw1407 / UAMH 11150)</name>
    <name type="common">Blue stain fungus</name>
    <name type="synonym">Graphiocladiella clavigera</name>
    <dbReference type="NCBI Taxonomy" id="655863"/>
    <lineage>
        <taxon>Eukaryota</taxon>
        <taxon>Fungi</taxon>
        <taxon>Dikarya</taxon>
        <taxon>Ascomycota</taxon>
        <taxon>Pezizomycotina</taxon>
        <taxon>Sordariomycetes</taxon>
        <taxon>Sordariomycetidae</taxon>
        <taxon>Ophiostomatales</taxon>
        <taxon>Ophiostomataceae</taxon>
        <taxon>Leptographium</taxon>
    </lineage>
</organism>
<dbReference type="GO" id="GO:0022857">
    <property type="term" value="F:transmembrane transporter activity"/>
    <property type="evidence" value="ECO:0007669"/>
    <property type="project" value="InterPro"/>
</dbReference>
<comment type="subcellular location">
    <subcellularLocation>
        <location evidence="1">Membrane</location>
        <topology evidence="1">Multi-pass membrane protein</topology>
    </subcellularLocation>
</comment>
<feature type="transmembrane region" description="Helical" evidence="8">
    <location>
        <begin position="136"/>
        <end position="154"/>
    </location>
</feature>
<sequence length="539" mass="57002">MMAAPALAQPGLMPFRLHSVVSALPSDEEGEDACSSKKNPAPARTPPDAVTSIVDGATDSEMYQADVPAVVQEEGLNDRPVVDVQAYVSKPILAIVESLGSFEKLGWLGVAFVLGSLATIIVWGKIMGIFSVKWSYVLATLIFEVGSAVCGAAPTMNAMIGGRVLAGVGGAGMYVGCLSLLSLTTSLRERPIYMASTGFTWGAGTVRGPIVGGAFAENVHTTWRWSFYINLCIGGLFAPAFLLLLPNSDLQRGVPLASRIRHVDYVGTVLNVGFLTPFIMVINFGGTVYAWSSGQEIALWVISGVVFLAFCAQQKLALFTTKEDRLFPLRLPAHFVRGDGALDAGVRLLPFICVMVFCGLLSGAFMTKSGYYMLWFLLGGCLILTGGALLYTVNRSTSSSRVYGYMAITGSGAGLYIQASYAVAQAMVAANRVADAAGFISFAQYLGIALSLAVSGTIFQNVALANLTSLFPDQPSSAIRDLIAGTSSSLLDALDAVQSAKVLQVIIDAMSRTYILVVTAGAVTVVCSCAMKRERLFRG</sequence>
<keyword evidence="5 8" id="KW-1133">Transmembrane helix</keyword>
<dbReference type="eggNOG" id="KOG0254">
    <property type="taxonomic scope" value="Eukaryota"/>
</dbReference>
<keyword evidence="11" id="KW-1185">Reference proteome</keyword>
<dbReference type="OrthoDB" id="10021397at2759"/>
<dbReference type="RefSeq" id="XP_014172453.1">
    <property type="nucleotide sequence ID" value="XM_014316978.1"/>
</dbReference>
<dbReference type="Pfam" id="PF07690">
    <property type="entry name" value="MFS_1"/>
    <property type="match status" value="1"/>
</dbReference>
<evidence type="ECO:0000256" key="1">
    <source>
        <dbReference type="ARBA" id="ARBA00004141"/>
    </source>
</evidence>
<proteinExistence type="inferred from homology"/>
<keyword evidence="4 8" id="KW-0812">Transmembrane</keyword>
<feature type="transmembrane region" description="Helical" evidence="8">
    <location>
        <begin position="297"/>
        <end position="319"/>
    </location>
</feature>
<protein>
    <submittedName>
        <fullName evidence="10">Major facilitator superfamily transporter</fullName>
    </submittedName>
</protein>
<feature type="domain" description="Major facilitator superfamily (MFS) profile" evidence="9">
    <location>
        <begin position="52"/>
        <end position="536"/>
    </location>
</feature>
<evidence type="ECO:0000256" key="4">
    <source>
        <dbReference type="ARBA" id="ARBA00022692"/>
    </source>
</evidence>
<feature type="transmembrane region" description="Helical" evidence="8">
    <location>
        <begin position="160"/>
        <end position="181"/>
    </location>
</feature>
<dbReference type="AlphaFoldDB" id="F0XH43"/>
<dbReference type="PANTHER" id="PTHR23501">
    <property type="entry name" value="MAJOR FACILITATOR SUPERFAMILY"/>
    <property type="match status" value="1"/>
</dbReference>
<name>F0XH43_GROCL</name>
<evidence type="ECO:0000256" key="5">
    <source>
        <dbReference type="ARBA" id="ARBA00022989"/>
    </source>
</evidence>